<accession>A0A9D4SV64</accession>
<proteinExistence type="predicted"/>
<reference evidence="1" key="2">
    <citation type="submission" date="2021-09" db="EMBL/GenBank/DDBJ databases">
        <authorList>
            <person name="Jia N."/>
            <person name="Wang J."/>
            <person name="Shi W."/>
            <person name="Du L."/>
            <person name="Sun Y."/>
            <person name="Zhan W."/>
            <person name="Jiang J."/>
            <person name="Wang Q."/>
            <person name="Zhang B."/>
            <person name="Ji P."/>
            <person name="Sakyi L.B."/>
            <person name="Cui X."/>
            <person name="Yuan T."/>
            <person name="Jiang B."/>
            <person name="Yang W."/>
            <person name="Lam T.T.-Y."/>
            <person name="Chang Q."/>
            <person name="Ding S."/>
            <person name="Wang X."/>
            <person name="Zhu J."/>
            <person name="Ruan X."/>
            <person name="Zhao L."/>
            <person name="Wei J."/>
            <person name="Que T."/>
            <person name="Du C."/>
            <person name="Cheng J."/>
            <person name="Dai P."/>
            <person name="Han X."/>
            <person name="Huang E."/>
            <person name="Gao Y."/>
            <person name="Liu J."/>
            <person name="Shao H."/>
            <person name="Ye R."/>
            <person name="Li L."/>
            <person name="Wei W."/>
            <person name="Wang X."/>
            <person name="Wang C."/>
            <person name="Huo Q."/>
            <person name="Li W."/>
            <person name="Guo W."/>
            <person name="Chen H."/>
            <person name="Chen S."/>
            <person name="Zhou L."/>
            <person name="Zhou L."/>
            <person name="Ni X."/>
            <person name="Tian J."/>
            <person name="Zhou Y."/>
            <person name="Sheng Y."/>
            <person name="Liu T."/>
            <person name="Pan Y."/>
            <person name="Xia L."/>
            <person name="Li J."/>
            <person name="Zhao F."/>
            <person name="Cao W."/>
        </authorList>
    </citation>
    <scope>NUCLEOTIDE SEQUENCE</scope>
    <source>
        <strain evidence="1">Rsan-2018</strain>
        <tissue evidence="1">Larvae</tissue>
    </source>
</reference>
<evidence type="ECO:0000313" key="1">
    <source>
        <dbReference type="EMBL" id="KAH7948392.1"/>
    </source>
</evidence>
<dbReference type="Proteomes" id="UP000821837">
    <property type="component" value="Chromosome 6"/>
</dbReference>
<comment type="caution">
    <text evidence="1">The sequence shown here is derived from an EMBL/GenBank/DDBJ whole genome shotgun (WGS) entry which is preliminary data.</text>
</comment>
<reference evidence="1" key="1">
    <citation type="journal article" date="2020" name="Cell">
        <title>Large-Scale Comparative Analyses of Tick Genomes Elucidate Their Genetic Diversity and Vector Capacities.</title>
        <authorList>
            <consortium name="Tick Genome and Microbiome Consortium (TIGMIC)"/>
            <person name="Jia N."/>
            <person name="Wang J."/>
            <person name="Shi W."/>
            <person name="Du L."/>
            <person name="Sun Y."/>
            <person name="Zhan W."/>
            <person name="Jiang J.F."/>
            <person name="Wang Q."/>
            <person name="Zhang B."/>
            <person name="Ji P."/>
            <person name="Bell-Sakyi L."/>
            <person name="Cui X.M."/>
            <person name="Yuan T.T."/>
            <person name="Jiang B.G."/>
            <person name="Yang W.F."/>
            <person name="Lam T.T."/>
            <person name="Chang Q.C."/>
            <person name="Ding S.J."/>
            <person name="Wang X.J."/>
            <person name="Zhu J.G."/>
            <person name="Ruan X.D."/>
            <person name="Zhao L."/>
            <person name="Wei J.T."/>
            <person name="Ye R.Z."/>
            <person name="Que T.C."/>
            <person name="Du C.H."/>
            <person name="Zhou Y.H."/>
            <person name="Cheng J.X."/>
            <person name="Dai P.F."/>
            <person name="Guo W.B."/>
            <person name="Han X.H."/>
            <person name="Huang E.J."/>
            <person name="Li L.F."/>
            <person name="Wei W."/>
            <person name="Gao Y.C."/>
            <person name="Liu J.Z."/>
            <person name="Shao H.Z."/>
            <person name="Wang X."/>
            <person name="Wang C.C."/>
            <person name="Yang T.C."/>
            <person name="Huo Q.B."/>
            <person name="Li W."/>
            <person name="Chen H.Y."/>
            <person name="Chen S.E."/>
            <person name="Zhou L.G."/>
            <person name="Ni X.B."/>
            <person name="Tian J.H."/>
            <person name="Sheng Y."/>
            <person name="Liu T."/>
            <person name="Pan Y.S."/>
            <person name="Xia L.Y."/>
            <person name="Li J."/>
            <person name="Zhao F."/>
            <person name="Cao W.C."/>
        </authorList>
    </citation>
    <scope>NUCLEOTIDE SEQUENCE</scope>
    <source>
        <strain evidence="1">Rsan-2018</strain>
    </source>
</reference>
<evidence type="ECO:0000313" key="2">
    <source>
        <dbReference type="Proteomes" id="UP000821837"/>
    </source>
</evidence>
<dbReference type="AlphaFoldDB" id="A0A9D4SV64"/>
<dbReference type="EMBL" id="JABSTV010001252">
    <property type="protein sequence ID" value="KAH7948392.1"/>
    <property type="molecule type" value="Genomic_DNA"/>
</dbReference>
<gene>
    <name evidence="1" type="ORF">HPB52_021140</name>
</gene>
<protein>
    <submittedName>
        <fullName evidence="1">Uncharacterized protein</fullName>
    </submittedName>
</protein>
<keyword evidence="2" id="KW-1185">Reference proteome</keyword>
<organism evidence="1 2">
    <name type="scientific">Rhipicephalus sanguineus</name>
    <name type="common">Brown dog tick</name>
    <name type="synonym">Ixodes sanguineus</name>
    <dbReference type="NCBI Taxonomy" id="34632"/>
    <lineage>
        <taxon>Eukaryota</taxon>
        <taxon>Metazoa</taxon>
        <taxon>Ecdysozoa</taxon>
        <taxon>Arthropoda</taxon>
        <taxon>Chelicerata</taxon>
        <taxon>Arachnida</taxon>
        <taxon>Acari</taxon>
        <taxon>Parasitiformes</taxon>
        <taxon>Ixodida</taxon>
        <taxon>Ixodoidea</taxon>
        <taxon>Ixodidae</taxon>
        <taxon>Rhipicephalinae</taxon>
        <taxon>Rhipicephalus</taxon>
        <taxon>Rhipicephalus</taxon>
    </lineage>
</organism>
<name>A0A9D4SV64_RHISA</name>
<sequence>MGAKEEVRFTPHRGLGVYLARRRWHIADRKGLTQQVKSHGAEKPRQCHKWILERSAGEEGSVECAVLVVSAVNFREPAERAQDACFLCCVADLGLRWVAVRCEEAPELQVGDRRCPVGAAVPREAGTPSLPGR</sequence>